<comment type="caution">
    <text evidence="2">The sequence shown here is derived from an EMBL/GenBank/DDBJ whole genome shotgun (WGS) entry which is preliminary data.</text>
</comment>
<dbReference type="PANTHER" id="PTHR13318">
    <property type="entry name" value="PARTNER OF PAIRED, ISOFORM B-RELATED"/>
    <property type="match status" value="1"/>
</dbReference>
<dbReference type="OrthoDB" id="544510at2759"/>
<keyword evidence="3" id="KW-1185">Reference proteome</keyword>
<comment type="subcellular location">
    <subcellularLocation>
        <location evidence="1">Cytoplasm</location>
        <location evidence="1">Cytoskeleton</location>
        <location evidence="1">Cilium axoneme</location>
    </subcellularLocation>
</comment>
<name>A0A9D4YX33_CHLVU</name>
<evidence type="ECO:0000256" key="1">
    <source>
        <dbReference type="ARBA" id="ARBA00004430"/>
    </source>
</evidence>
<reference evidence="2" key="1">
    <citation type="journal article" date="2019" name="Plant J.">
        <title>Chlorella vulgaris genome assembly and annotation reveals the molecular basis for metabolic acclimation to high light conditions.</title>
        <authorList>
            <person name="Cecchin M."/>
            <person name="Marcolungo L."/>
            <person name="Rossato M."/>
            <person name="Girolomoni L."/>
            <person name="Cosentino E."/>
            <person name="Cuine S."/>
            <person name="Li-Beisson Y."/>
            <person name="Delledonne M."/>
            <person name="Ballottari M."/>
        </authorList>
    </citation>
    <scope>NUCLEOTIDE SEQUENCE</scope>
    <source>
        <strain evidence="2">211/11P</strain>
    </source>
</reference>
<accession>A0A9D4YX33</accession>
<organism evidence="2 3">
    <name type="scientific">Chlorella vulgaris</name>
    <name type="common">Green alga</name>
    <dbReference type="NCBI Taxonomy" id="3077"/>
    <lineage>
        <taxon>Eukaryota</taxon>
        <taxon>Viridiplantae</taxon>
        <taxon>Chlorophyta</taxon>
        <taxon>core chlorophytes</taxon>
        <taxon>Trebouxiophyceae</taxon>
        <taxon>Chlorellales</taxon>
        <taxon>Chlorellaceae</taxon>
        <taxon>Chlorella clade</taxon>
        <taxon>Chlorella</taxon>
    </lineage>
</organism>
<evidence type="ECO:0000313" key="3">
    <source>
        <dbReference type="Proteomes" id="UP001055712"/>
    </source>
</evidence>
<sequence>MGCALFWNSAETAQLQRIPDAGLVLGVWDAWQACLKAAASSSRPLGGGSATTTPQNMLAQQHHVLAAFAVAFWQPQLLRLAYPAAIPAGLSSLELVSRRLQHLEIAAPVVQGLDMVAAACPQLLCLSLRGCSSLGDASLAVLSRLAHLRALDLDGLVSLSDGACYHIAKVPSLAALNLSRTSVTDKGIELLAYGHKVRAWQRAAGGASLPPEVAVGWPPLPLEHLQLAGTKLGVEGVAELAHLPHIRFLDMRHTGIGRAALAPLQRRFALQFVQAAVLSSSNTVAAAVLNHDIVLCRCGQGSGARNGQAGSAASEKVEAWEAAGVQLLLHSDPADGLECLLDRRHRGTQEEQAGHPAALLGRQRATSAGVHLVGLRSKYSSALDMPPHDQQRSSPATDVDVRARAFATGAPTTLPALAPRPLPRAVMCPLSSLNDPDNYGLGVNPQGSGESVYYWQQLHSMSNPREVVASSGCRTGSPSTLPCQGFSTAQTRSTMQRVVFRSSMLDPEAAR</sequence>
<dbReference type="GO" id="GO:0019005">
    <property type="term" value="C:SCF ubiquitin ligase complex"/>
    <property type="evidence" value="ECO:0007669"/>
    <property type="project" value="TreeGrafter"/>
</dbReference>
<gene>
    <name evidence="2" type="ORF">D9Q98_009266</name>
</gene>
<dbReference type="SUPFAM" id="SSF52047">
    <property type="entry name" value="RNI-like"/>
    <property type="match status" value="1"/>
</dbReference>
<proteinExistence type="predicted"/>
<dbReference type="InterPro" id="IPR032675">
    <property type="entry name" value="LRR_dom_sf"/>
</dbReference>
<dbReference type="GO" id="GO:0005930">
    <property type="term" value="C:axoneme"/>
    <property type="evidence" value="ECO:0007669"/>
    <property type="project" value="UniProtKB-SubCell"/>
</dbReference>
<dbReference type="AlphaFoldDB" id="A0A9D4YX33"/>
<dbReference type="GO" id="GO:0031146">
    <property type="term" value="P:SCF-dependent proteasomal ubiquitin-dependent protein catabolic process"/>
    <property type="evidence" value="ECO:0007669"/>
    <property type="project" value="TreeGrafter"/>
</dbReference>
<evidence type="ECO:0000313" key="2">
    <source>
        <dbReference type="EMBL" id="KAI3430857.1"/>
    </source>
</evidence>
<dbReference type="Gene3D" id="3.80.10.10">
    <property type="entry name" value="Ribonuclease Inhibitor"/>
    <property type="match status" value="1"/>
</dbReference>
<reference evidence="2" key="2">
    <citation type="submission" date="2020-11" db="EMBL/GenBank/DDBJ databases">
        <authorList>
            <person name="Cecchin M."/>
            <person name="Marcolungo L."/>
            <person name="Rossato M."/>
            <person name="Girolomoni L."/>
            <person name="Cosentino E."/>
            <person name="Cuine S."/>
            <person name="Li-Beisson Y."/>
            <person name="Delledonne M."/>
            <person name="Ballottari M."/>
        </authorList>
    </citation>
    <scope>NUCLEOTIDE SEQUENCE</scope>
    <source>
        <strain evidence="2">211/11P</strain>
        <tissue evidence="2">Whole cell</tissue>
    </source>
</reference>
<dbReference type="EMBL" id="SIDB01000007">
    <property type="protein sequence ID" value="KAI3430857.1"/>
    <property type="molecule type" value="Genomic_DNA"/>
</dbReference>
<dbReference type="Proteomes" id="UP001055712">
    <property type="component" value="Unassembled WGS sequence"/>
</dbReference>
<protein>
    <submittedName>
        <fullName evidence="2">Uncharacterized protein</fullName>
    </submittedName>
</protein>